<dbReference type="SUPFAM" id="SSF47413">
    <property type="entry name" value="lambda repressor-like DNA-binding domains"/>
    <property type="match status" value="1"/>
</dbReference>
<dbReference type="InterPro" id="IPR050807">
    <property type="entry name" value="TransReg_Diox_bact_type"/>
</dbReference>
<dbReference type="InterPro" id="IPR014710">
    <property type="entry name" value="RmlC-like_jellyroll"/>
</dbReference>
<keyword evidence="1" id="KW-0238">DNA-binding</keyword>
<protein>
    <recommendedName>
        <fullName evidence="2">HTH cro/C1-type domain-containing protein</fullName>
    </recommendedName>
</protein>
<proteinExistence type="predicted"/>
<reference evidence="3 4" key="1">
    <citation type="journal article" date="2015" name="J. Biotechnol.">
        <title>Complete genome sequence of Paenibacillus beijingensis 7188(T) (=DSM 24997(T)), a novel rhizobacterium from jujube garden soil.</title>
        <authorList>
            <person name="Kwak Y."/>
            <person name="Shin J.H."/>
        </authorList>
    </citation>
    <scope>NUCLEOTIDE SEQUENCE [LARGE SCALE GENOMIC DNA]</scope>
    <source>
        <strain evidence="3 4">DSM 24997</strain>
    </source>
</reference>
<dbReference type="GO" id="GO:0005829">
    <property type="term" value="C:cytosol"/>
    <property type="evidence" value="ECO:0007669"/>
    <property type="project" value="TreeGrafter"/>
</dbReference>
<dbReference type="CDD" id="cd00093">
    <property type="entry name" value="HTH_XRE"/>
    <property type="match status" value="1"/>
</dbReference>
<gene>
    <name evidence="3" type="ORF">VN24_23745</name>
</gene>
<dbReference type="PATRIC" id="fig|1126833.4.peg.5221"/>
<dbReference type="KEGG" id="pbj:VN24_23745"/>
<sequence>MSNEIINEAVEIRRIGYRLRDLRNQRGLSLRDLSELTGLSAGYLSQLENGKAIPSLQVMLKLSDTFKKNLHYFFDAENSEEQQYLYFPFEDQITLEGKNGQRKIRILTPGEHLEIEPLYVTLEPENGSDPGIVTHEGWEFLYVIQGEITLHLGDQLITCKQGDSICYNSMIPHHSENTGGDVAVGIWIGFKHKPV</sequence>
<dbReference type="Gene3D" id="2.60.120.10">
    <property type="entry name" value="Jelly Rolls"/>
    <property type="match status" value="1"/>
</dbReference>
<accession>A0A0D5NP16</accession>
<dbReference type="CDD" id="cd02209">
    <property type="entry name" value="cupin_XRE_C"/>
    <property type="match status" value="1"/>
</dbReference>
<evidence type="ECO:0000259" key="2">
    <source>
        <dbReference type="PROSITE" id="PS50943"/>
    </source>
</evidence>
<dbReference type="Proteomes" id="UP000032633">
    <property type="component" value="Chromosome"/>
</dbReference>
<dbReference type="EMBL" id="CP011058">
    <property type="protein sequence ID" value="AJY77016.1"/>
    <property type="molecule type" value="Genomic_DNA"/>
</dbReference>
<dbReference type="SUPFAM" id="SSF51182">
    <property type="entry name" value="RmlC-like cupins"/>
    <property type="match status" value="1"/>
</dbReference>
<keyword evidence="4" id="KW-1185">Reference proteome</keyword>
<evidence type="ECO:0000313" key="4">
    <source>
        <dbReference type="Proteomes" id="UP000032633"/>
    </source>
</evidence>
<dbReference type="GO" id="GO:0003700">
    <property type="term" value="F:DNA-binding transcription factor activity"/>
    <property type="evidence" value="ECO:0007669"/>
    <property type="project" value="TreeGrafter"/>
</dbReference>
<evidence type="ECO:0000313" key="3">
    <source>
        <dbReference type="EMBL" id="AJY77016.1"/>
    </source>
</evidence>
<dbReference type="PANTHER" id="PTHR46797:SF2">
    <property type="entry name" value="TRANSCRIPTIONAL REGULATOR"/>
    <property type="match status" value="1"/>
</dbReference>
<dbReference type="STRING" id="1126833.VN24_23745"/>
<dbReference type="SMART" id="SM00530">
    <property type="entry name" value="HTH_XRE"/>
    <property type="match status" value="1"/>
</dbReference>
<dbReference type="PANTHER" id="PTHR46797">
    <property type="entry name" value="HTH-TYPE TRANSCRIPTIONAL REGULATOR"/>
    <property type="match status" value="1"/>
</dbReference>
<reference evidence="4" key="2">
    <citation type="submission" date="2015-03" db="EMBL/GenBank/DDBJ databases">
        <title>Genome sequence of Paenibacillus beijingensis strain DSM 24997T.</title>
        <authorList>
            <person name="Kwak Y."/>
            <person name="Shin J.-H."/>
        </authorList>
    </citation>
    <scope>NUCLEOTIDE SEQUENCE [LARGE SCALE GENOMIC DNA]</scope>
    <source>
        <strain evidence="4">DSM 24997</strain>
    </source>
</reference>
<feature type="domain" description="HTH cro/C1-type" evidence="2">
    <location>
        <begin position="19"/>
        <end position="73"/>
    </location>
</feature>
<dbReference type="RefSeq" id="WP_045672441.1">
    <property type="nucleotide sequence ID" value="NZ_CP011058.1"/>
</dbReference>
<dbReference type="InterPro" id="IPR001387">
    <property type="entry name" value="Cro/C1-type_HTH"/>
</dbReference>
<dbReference type="InterPro" id="IPR013096">
    <property type="entry name" value="Cupin_2"/>
</dbReference>
<dbReference type="PROSITE" id="PS50943">
    <property type="entry name" value="HTH_CROC1"/>
    <property type="match status" value="1"/>
</dbReference>
<dbReference type="Pfam" id="PF01381">
    <property type="entry name" value="HTH_3"/>
    <property type="match status" value="1"/>
</dbReference>
<evidence type="ECO:0000256" key="1">
    <source>
        <dbReference type="ARBA" id="ARBA00023125"/>
    </source>
</evidence>
<name>A0A0D5NP16_9BACL</name>
<dbReference type="GO" id="GO:0003677">
    <property type="term" value="F:DNA binding"/>
    <property type="evidence" value="ECO:0007669"/>
    <property type="project" value="UniProtKB-KW"/>
</dbReference>
<dbReference type="OrthoDB" id="34624at2"/>
<organism evidence="3 4">
    <name type="scientific">Paenibacillus beijingensis</name>
    <dbReference type="NCBI Taxonomy" id="1126833"/>
    <lineage>
        <taxon>Bacteria</taxon>
        <taxon>Bacillati</taxon>
        <taxon>Bacillota</taxon>
        <taxon>Bacilli</taxon>
        <taxon>Bacillales</taxon>
        <taxon>Paenibacillaceae</taxon>
        <taxon>Paenibacillus</taxon>
    </lineage>
</organism>
<dbReference type="Gene3D" id="1.10.260.40">
    <property type="entry name" value="lambda repressor-like DNA-binding domains"/>
    <property type="match status" value="1"/>
</dbReference>
<dbReference type="HOGENOM" id="CLU_085376_3_2_9"/>
<dbReference type="InterPro" id="IPR010982">
    <property type="entry name" value="Lambda_DNA-bd_dom_sf"/>
</dbReference>
<dbReference type="AlphaFoldDB" id="A0A0D5NP16"/>
<dbReference type="Pfam" id="PF07883">
    <property type="entry name" value="Cupin_2"/>
    <property type="match status" value="1"/>
</dbReference>
<dbReference type="InterPro" id="IPR011051">
    <property type="entry name" value="RmlC_Cupin_sf"/>
</dbReference>